<keyword evidence="2" id="KW-1185">Reference proteome</keyword>
<dbReference type="Proteomes" id="UP000735302">
    <property type="component" value="Unassembled WGS sequence"/>
</dbReference>
<comment type="caution">
    <text evidence="1">The sequence shown here is derived from an EMBL/GenBank/DDBJ whole genome shotgun (WGS) entry which is preliminary data.</text>
</comment>
<dbReference type="EMBL" id="BLXT01003147">
    <property type="protein sequence ID" value="GFO00830.1"/>
    <property type="molecule type" value="Genomic_DNA"/>
</dbReference>
<dbReference type="AlphaFoldDB" id="A0AAV4A072"/>
<evidence type="ECO:0000313" key="2">
    <source>
        <dbReference type="Proteomes" id="UP000735302"/>
    </source>
</evidence>
<accession>A0AAV4A072</accession>
<evidence type="ECO:0000313" key="1">
    <source>
        <dbReference type="EMBL" id="GFO00830.1"/>
    </source>
</evidence>
<organism evidence="1 2">
    <name type="scientific">Plakobranchus ocellatus</name>
    <dbReference type="NCBI Taxonomy" id="259542"/>
    <lineage>
        <taxon>Eukaryota</taxon>
        <taxon>Metazoa</taxon>
        <taxon>Spiralia</taxon>
        <taxon>Lophotrochozoa</taxon>
        <taxon>Mollusca</taxon>
        <taxon>Gastropoda</taxon>
        <taxon>Heterobranchia</taxon>
        <taxon>Euthyneura</taxon>
        <taxon>Panpulmonata</taxon>
        <taxon>Sacoglossa</taxon>
        <taxon>Placobranchoidea</taxon>
        <taxon>Plakobranchidae</taxon>
        <taxon>Plakobranchus</taxon>
    </lineage>
</organism>
<reference evidence="1 2" key="1">
    <citation type="journal article" date="2021" name="Elife">
        <title>Chloroplast acquisition without the gene transfer in kleptoplastic sea slugs, Plakobranchus ocellatus.</title>
        <authorList>
            <person name="Maeda T."/>
            <person name="Takahashi S."/>
            <person name="Yoshida T."/>
            <person name="Shimamura S."/>
            <person name="Takaki Y."/>
            <person name="Nagai Y."/>
            <person name="Toyoda A."/>
            <person name="Suzuki Y."/>
            <person name="Arimoto A."/>
            <person name="Ishii H."/>
            <person name="Satoh N."/>
            <person name="Nishiyama T."/>
            <person name="Hasebe M."/>
            <person name="Maruyama T."/>
            <person name="Minagawa J."/>
            <person name="Obokata J."/>
            <person name="Shigenobu S."/>
        </authorList>
    </citation>
    <scope>NUCLEOTIDE SEQUENCE [LARGE SCALE GENOMIC DNA]</scope>
</reference>
<name>A0AAV4A072_9GAST</name>
<protein>
    <submittedName>
        <fullName evidence="1">Uncharacterized protein</fullName>
    </submittedName>
</protein>
<sequence>MTPVAGVEPAKEGSQQISGRIRYPLNHRRTPVSADLPLVFYSPDDGGTVASESALKSAGTLLSQVRARAPASWPDRGLKA</sequence>
<proteinExistence type="predicted"/>
<gene>
    <name evidence="1" type="ORF">PoB_002733500</name>
</gene>